<comment type="caution">
    <text evidence="1">The sequence shown here is derived from an EMBL/GenBank/DDBJ whole genome shotgun (WGS) entry which is preliminary data.</text>
</comment>
<gene>
    <name evidence="1" type="ORF">EVAR_61162_1</name>
</gene>
<dbReference type="Proteomes" id="UP000299102">
    <property type="component" value="Unassembled WGS sequence"/>
</dbReference>
<dbReference type="AlphaFoldDB" id="A0A4C1ZRW0"/>
<accession>A0A4C1ZRW0</accession>
<evidence type="ECO:0000313" key="2">
    <source>
        <dbReference type="Proteomes" id="UP000299102"/>
    </source>
</evidence>
<evidence type="ECO:0000313" key="1">
    <source>
        <dbReference type="EMBL" id="GBP89884.1"/>
    </source>
</evidence>
<dbReference type="EMBL" id="BGZK01002041">
    <property type="protein sequence ID" value="GBP89884.1"/>
    <property type="molecule type" value="Genomic_DNA"/>
</dbReference>
<name>A0A4C1ZRW0_EUMVA</name>
<organism evidence="1 2">
    <name type="scientific">Eumeta variegata</name>
    <name type="common">Bagworm moth</name>
    <name type="synonym">Eumeta japonica</name>
    <dbReference type="NCBI Taxonomy" id="151549"/>
    <lineage>
        <taxon>Eukaryota</taxon>
        <taxon>Metazoa</taxon>
        <taxon>Ecdysozoa</taxon>
        <taxon>Arthropoda</taxon>
        <taxon>Hexapoda</taxon>
        <taxon>Insecta</taxon>
        <taxon>Pterygota</taxon>
        <taxon>Neoptera</taxon>
        <taxon>Endopterygota</taxon>
        <taxon>Lepidoptera</taxon>
        <taxon>Glossata</taxon>
        <taxon>Ditrysia</taxon>
        <taxon>Tineoidea</taxon>
        <taxon>Psychidae</taxon>
        <taxon>Oiketicinae</taxon>
        <taxon>Eumeta</taxon>
    </lineage>
</organism>
<reference evidence="1 2" key="1">
    <citation type="journal article" date="2019" name="Commun. Biol.">
        <title>The bagworm genome reveals a unique fibroin gene that provides high tensile strength.</title>
        <authorList>
            <person name="Kono N."/>
            <person name="Nakamura H."/>
            <person name="Ohtoshi R."/>
            <person name="Tomita M."/>
            <person name="Numata K."/>
            <person name="Arakawa K."/>
        </authorList>
    </citation>
    <scope>NUCLEOTIDE SEQUENCE [LARGE SCALE GENOMIC DNA]</scope>
</reference>
<keyword evidence="2" id="KW-1185">Reference proteome</keyword>
<sequence>MELTGRGRFEKEVKAVKKDYARHKRNGSAYIRDKIISGEFLHHRVPTRSFRIRTGKKSARPQLLRAVVYGPSCRTSPTRLSPAASWPRIDYPFASYARHPELVFRRNIYSRRKRRAANLKPQRKCVELSENFREVKMFVFATAGSCVKREHPSSKGDVLRHCGYGLRYDSWIASDSSRPPDLGYLEAFQVRYVKAGRVGAYDRIYVPLRYFDRNSIEDERMEIRIIVDSVSVDEPIGRRNSFLERGAAGETCQNYSSELKLALSARESVRYSLEVYNDWKGASAVALSANFRVAPRHGRRPRLPIGFSPCGVI</sequence>
<protein>
    <submittedName>
        <fullName evidence="1">Uncharacterized protein</fullName>
    </submittedName>
</protein>
<proteinExistence type="predicted"/>